<dbReference type="Proteomes" id="UP000799779">
    <property type="component" value="Unassembled WGS sequence"/>
</dbReference>
<reference evidence="1" key="1">
    <citation type="journal article" date="2020" name="Stud. Mycol.">
        <title>101 Dothideomycetes genomes: a test case for predicting lifestyles and emergence of pathogens.</title>
        <authorList>
            <person name="Haridas S."/>
            <person name="Albert R."/>
            <person name="Binder M."/>
            <person name="Bloem J."/>
            <person name="Labutti K."/>
            <person name="Salamov A."/>
            <person name="Andreopoulos B."/>
            <person name="Baker S."/>
            <person name="Barry K."/>
            <person name="Bills G."/>
            <person name="Bluhm B."/>
            <person name="Cannon C."/>
            <person name="Castanera R."/>
            <person name="Culley D."/>
            <person name="Daum C."/>
            <person name="Ezra D."/>
            <person name="Gonzalez J."/>
            <person name="Henrissat B."/>
            <person name="Kuo A."/>
            <person name="Liang C."/>
            <person name="Lipzen A."/>
            <person name="Lutzoni F."/>
            <person name="Magnuson J."/>
            <person name="Mondo S."/>
            <person name="Nolan M."/>
            <person name="Ohm R."/>
            <person name="Pangilinan J."/>
            <person name="Park H.-J."/>
            <person name="Ramirez L."/>
            <person name="Alfaro M."/>
            <person name="Sun H."/>
            <person name="Tritt A."/>
            <person name="Yoshinaga Y."/>
            <person name="Zwiers L.-H."/>
            <person name="Turgeon B."/>
            <person name="Goodwin S."/>
            <person name="Spatafora J."/>
            <person name="Crous P."/>
            <person name="Grigoriev I."/>
        </authorList>
    </citation>
    <scope>NUCLEOTIDE SEQUENCE</scope>
    <source>
        <strain evidence="1">CBS 123094</strain>
    </source>
</reference>
<evidence type="ECO:0000313" key="1">
    <source>
        <dbReference type="EMBL" id="KAF2002090.1"/>
    </source>
</evidence>
<proteinExistence type="predicted"/>
<sequence length="241" mass="27022">MFTLTSLLDSHTPPTSHSIHEIETAISNIHCTVSDLRSPTSMESLQALSNNATVAPLVKVLKFQCAILPFIVSDGMVAEIITKKSFDDALPPGFARWLRRTPVQGWNSNPYNHAGLLWATEQADGACWYPSIWSVPSATDTKLRHPVTPILQDRGQAEQELSQFLVDCLCKFTSLGRVEFRVCSRKRWEVLNGYREIEDVNLYTESVDDVRQVYDGVVKGRAVLLAALRKTGFGRIEVRMD</sequence>
<organism evidence="1 2">
    <name type="scientific">Amniculicola lignicola CBS 123094</name>
    <dbReference type="NCBI Taxonomy" id="1392246"/>
    <lineage>
        <taxon>Eukaryota</taxon>
        <taxon>Fungi</taxon>
        <taxon>Dikarya</taxon>
        <taxon>Ascomycota</taxon>
        <taxon>Pezizomycotina</taxon>
        <taxon>Dothideomycetes</taxon>
        <taxon>Pleosporomycetidae</taxon>
        <taxon>Pleosporales</taxon>
        <taxon>Amniculicolaceae</taxon>
        <taxon>Amniculicola</taxon>
    </lineage>
</organism>
<evidence type="ECO:0000313" key="2">
    <source>
        <dbReference type="Proteomes" id="UP000799779"/>
    </source>
</evidence>
<dbReference type="EMBL" id="ML977579">
    <property type="protein sequence ID" value="KAF2002090.1"/>
    <property type="molecule type" value="Genomic_DNA"/>
</dbReference>
<name>A0A6A5WJM1_9PLEO</name>
<protein>
    <submittedName>
        <fullName evidence="1">Uncharacterized protein</fullName>
    </submittedName>
</protein>
<keyword evidence="2" id="KW-1185">Reference proteome</keyword>
<dbReference type="AlphaFoldDB" id="A0A6A5WJM1"/>
<gene>
    <name evidence="1" type="ORF">P154DRAFT_533340</name>
</gene>
<accession>A0A6A5WJM1</accession>